<dbReference type="Proteomes" id="UP000522313">
    <property type="component" value="Unassembled WGS sequence"/>
</dbReference>
<reference evidence="1 2" key="2">
    <citation type="submission" date="2020-08" db="EMBL/GenBank/DDBJ databases">
        <authorList>
            <person name="Partida-Martinez L."/>
            <person name="Huntemann M."/>
            <person name="Clum A."/>
            <person name="Wang J."/>
            <person name="Palaniappan K."/>
            <person name="Ritter S."/>
            <person name="Chen I.-M."/>
            <person name="Stamatis D."/>
            <person name="Reddy T."/>
            <person name="O'Malley R."/>
            <person name="Daum C."/>
            <person name="Shapiro N."/>
            <person name="Ivanova N."/>
            <person name="Kyrpides N."/>
            <person name="Woyke T."/>
        </authorList>
    </citation>
    <scope>NUCLEOTIDE SEQUENCE [LARGE SCALE GENOMIC DNA]</scope>
    <source>
        <strain evidence="1 2">AS3.13</strain>
    </source>
</reference>
<evidence type="ECO:0000313" key="1">
    <source>
        <dbReference type="EMBL" id="MBB6504574.1"/>
    </source>
</evidence>
<proteinExistence type="predicted"/>
<comment type="caution">
    <text evidence="1">The sequence shown here is derived from an EMBL/GenBank/DDBJ whole genome shotgun (WGS) entry which is preliminary data.</text>
</comment>
<dbReference type="AlphaFoldDB" id="A0A7X0MMS4"/>
<gene>
    <name evidence="1" type="ORF">F4693_001547</name>
</gene>
<organism evidence="1 2">
    <name type="scientific">Sphingomonas endophytica</name>
    <dbReference type="NCBI Taxonomy" id="869719"/>
    <lineage>
        <taxon>Bacteria</taxon>
        <taxon>Pseudomonadati</taxon>
        <taxon>Pseudomonadota</taxon>
        <taxon>Alphaproteobacteria</taxon>
        <taxon>Sphingomonadales</taxon>
        <taxon>Sphingomonadaceae</taxon>
        <taxon>Sphingomonas</taxon>
    </lineage>
</organism>
<evidence type="ECO:0000313" key="2">
    <source>
        <dbReference type="Proteomes" id="UP000522313"/>
    </source>
</evidence>
<dbReference type="EMBL" id="JACHBT010000007">
    <property type="protein sequence ID" value="MBB6504574.1"/>
    <property type="molecule type" value="Genomic_DNA"/>
</dbReference>
<reference evidence="1 2" key="1">
    <citation type="submission" date="2020-08" db="EMBL/GenBank/DDBJ databases">
        <title>The Agave Microbiome: Exploring the role of microbial communities in plant adaptations to desert environments.</title>
        <authorList>
            <person name="Partida-Martinez L.P."/>
        </authorList>
    </citation>
    <scope>NUCLEOTIDE SEQUENCE [LARGE SCALE GENOMIC DNA]</scope>
    <source>
        <strain evidence="1 2">AS3.13</strain>
    </source>
</reference>
<accession>A0A7X0MMS4</accession>
<name>A0A7X0MMS4_9SPHN</name>
<sequence length="69" mass="7863">MLHPDEPSDTAALQSLDTLFAVPQVSMRLDSLSRAHTAMLMHYLAYWRANREVLLDGHSGRRESTHNMI</sequence>
<protein>
    <submittedName>
        <fullName evidence="1">Uncharacterized protein</fullName>
    </submittedName>
</protein>
<dbReference type="RefSeq" id="WP_184504937.1">
    <property type="nucleotide sequence ID" value="NZ_JACHBT010000007.1"/>
</dbReference>